<reference evidence="2" key="1">
    <citation type="journal article" date="2019" name="Int. J. Syst. Evol. Microbiol.">
        <title>The Global Catalogue of Microorganisms (GCM) 10K type strain sequencing project: providing services to taxonomists for standard genome sequencing and annotation.</title>
        <authorList>
            <consortium name="The Broad Institute Genomics Platform"/>
            <consortium name="The Broad Institute Genome Sequencing Center for Infectious Disease"/>
            <person name="Wu L."/>
            <person name="Ma J."/>
        </authorList>
    </citation>
    <scope>NUCLEOTIDE SEQUENCE [LARGE SCALE GENOMIC DNA]</scope>
    <source>
        <strain evidence="2">KCTC 42182</strain>
    </source>
</reference>
<keyword evidence="2" id="KW-1185">Reference proteome</keyword>
<dbReference type="Proteomes" id="UP001595711">
    <property type="component" value="Unassembled WGS sequence"/>
</dbReference>
<organism evidence="1 2">
    <name type="scientific">Ferrovibrio xuzhouensis</name>
    <dbReference type="NCBI Taxonomy" id="1576914"/>
    <lineage>
        <taxon>Bacteria</taxon>
        <taxon>Pseudomonadati</taxon>
        <taxon>Pseudomonadota</taxon>
        <taxon>Alphaproteobacteria</taxon>
        <taxon>Rhodospirillales</taxon>
        <taxon>Rhodospirillaceae</taxon>
        <taxon>Ferrovibrio</taxon>
    </lineage>
</organism>
<accession>A0ABV7VGI2</accession>
<proteinExistence type="predicted"/>
<sequence>MTHFHAVVWLDHQEARVFQFGEGDLEKTVVHGHKQNLHHRSGCIGDGRAPADIAFFDDIEGALSGAGEVLVLGPGAAKLEFVRHATKFRPALEHRIIGVETVDHPSDGQLVAYARKYFHAKDRMRPLLQPA</sequence>
<protein>
    <recommendedName>
        <fullName evidence="3">Translational machinery protein</fullName>
    </recommendedName>
</protein>
<comment type="caution">
    <text evidence="1">The sequence shown here is derived from an EMBL/GenBank/DDBJ whole genome shotgun (WGS) entry which is preliminary data.</text>
</comment>
<dbReference type="SUPFAM" id="SSF53137">
    <property type="entry name" value="Translational machinery components"/>
    <property type="match status" value="1"/>
</dbReference>
<evidence type="ECO:0000313" key="2">
    <source>
        <dbReference type="Proteomes" id="UP001595711"/>
    </source>
</evidence>
<evidence type="ECO:0000313" key="1">
    <source>
        <dbReference type="EMBL" id="MFC3675298.1"/>
    </source>
</evidence>
<evidence type="ECO:0008006" key="3">
    <source>
        <dbReference type="Google" id="ProtNLM"/>
    </source>
</evidence>
<gene>
    <name evidence="1" type="ORF">ACFOOQ_07075</name>
</gene>
<dbReference type="RefSeq" id="WP_379723600.1">
    <property type="nucleotide sequence ID" value="NZ_JBHRYJ010000001.1"/>
</dbReference>
<name>A0ABV7VGI2_9PROT</name>
<dbReference type="EMBL" id="JBHRYJ010000001">
    <property type="protein sequence ID" value="MFC3675298.1"/>
    <property type="molecule type" value="Genomic_DNA"/>
</dbReference>